<comment type="caution">
    <text evidence="3">The sequence shown here is derived from an EMBL/GenBank/DDBJ whole genome shotgun (WGS) entry which is preliminary data.</text>
</comment>
<evidence type="ECO:0000259" key="2">
    <source>
        <dbReference type="Pfam" id="PF03795"/>
    </source>
</evidence>
<accession>A0A7X0RHY4</accession>
<reference evidence="3 4" key="1">
    <citation type="submission" date="2020-08" db="EMBL/GenBank/DDBJ databases">
        <authorList>
            <person name="Seo M.-J."/>
        </authorList>
    </citation>
    <scope>NUCLEOTIDE SEQUENCE [LARGE SCALE GENOMIC DNA]</scope>
    <source>
        <strain evidence="3 4">KIGAM211</strain>
    </source>
</reference>
<sequence length="94" mass="10059">MSYFAVTYAYTDDTAARDELRPAHREFLAAQATLALSGPTDDDGALLLFEAGSADEVATLLDEDPFATAGLVAERSVVGWNPVLGPWREQLGLS</sequence>
<comment type="similarity">
    <text evidence="1">Belongs to the YciI family.</text>
</comment>
<evidence type="ECO:0000313" key="3">
    <source>
        <dbReference type="EMBL" id="MBB6627364.1"/>
    </source>
</evidence>
<evidence type="ECO:0000256" key="1">
    <source>
        <dbReference type="ARBA" id="ARBA00007689"/>
    </source>
</evidence>
<proteinExistence type="inferred from homology"/>
<protein>
    <recommendedName>
        <fullName evidence="2">YCII-related domain-containing protein</fullName>
    </recommendedName>
</protein>
<dbReference type="RefSeq" id="WP_185252531.1">
    <property type="nucleotide sequence ID" value="NZ_JACKXE010000001.1"/>
</dbReference>
<dbReference type="AlphaFoldDB" id="A0A7X0RHY4"/>
<feature type="domain" description="YCII-related" evidence="2">
    <location>
        <begin position="1"/>
        <end position="81"/>
    </location>
</feature>
<dbReference type="InterPro" id="IPR011008">
    <property type="entry name" value="Dimeric_a/b-barrel"/>
</dbReference>
<dbReference type="Proteomes" id="UP000523955">
    <property type="component" value="Unassembled WGS sequence"/>
</dbReference>
<keyword evidence="4" id="KW-1185">Reference proteome</keyword>
<evidence type="ECO:0000313" key="4">
    <source>
        <dbReference type="Proteomes" id="UP000523955"/>
    </source>
</evidence>
<organism evidence="3 4">
    <name type="scientific">Nocardioides luti</name>
    <dbReference type="NCBI Taxonomy" id="2761101"/>
    <lineage>
        <taxon>Bacteria</taxon>
        <taxon>Bacillati</taxon>
        <taxon>Actinomycetota</taxon>
        <taxon>Actinomycetes</taxon>
        <taxon>Propionibacteriales</taxon>
        <taxon>Nocardioidaceae</taxon>
        <taxon>Nocardioides</taxon>
    </lineage>
</organism>
<dbReference type="SUPFAM" id="SSF54909">
    <property type="entry name" value="Dimeric alpha+beta barrel"/>
    <property type="match status" value="1"/>
</dbReference>
<gene>
    <name evidence="3" type="ORF">H5V45_08530</name>
</gene>
<dbReference type="EMBL" id="JACKXE010000001">
    <property type="protein sequence ID" value="MBB6627364.1"/>
    <property type="molecule type" value="Genomic_DNA"/>
</dbReference>
<dbReference type="Pfam" id="PF03795">
    <property type="entry name" value="YCII"/>
    <property type="match status" value="1"/>
</dbReference>
<name>A0A7X0RHY4_9ACTN</name>
<dbReference type="InterPro" id="IPR005545">
    <property type="entry name" value="YCII"/>
</dbReference>
<dbReference type="Gene3D" id="3.30.70.1060">
    <property type="entry name" value="Dimeric alpha+beta barrel"/>
    <property type="match status" value="1"/>
</dbReference>